<gene>
    <name evidence="2" type="ordered locus">CPF_0905</name>
</gene>
<dbReference type="PROSITE" id="PS51186">
    <property type="entry name" value="GNAT"/>
    <property type="match status" value="1"/>
</dbReference>
<dbReference type="Proteomes" id="UP000001823">
    <property type="component" value="Chromosome"/>
</dbReference>
<dbReference type="SUPFAM" id="SSF55729">
    <property type="entry name" value="Acyl-CoA N-acyltransferases (Nat)"/>
    <property type="match status" value="1"/>
</dbReference>
<dbReference type="RefSeq" id="WP_003474278.1">
    <property type="nucleotide sequence ID" value="NC_008261.1"/>
</dbReference>
<dbReference type="CDD" id="cd04301">
    <property type="entry name" value="NAT_SF"/>
    <property type="match status" value="1"/>
</dbReference>
<dbReference type="STRING" id="195103.CPF_0905"/>
<dbReference type="AlphaFoldDB" id="A0A0H2YS68"/>
<dbReference type="KEGG" id="cpf:CPF_0905"/>
<dbReference type="InterPro" id="IPR000182">
    <property type="entry name" value="GNAT_dom"/>
</dbReference>
<dbReference type="eggNOG" id="COG0456">
    <property type="taxonomic scope" value="Bacteria"/>
</dbReference>
<dbReference type="GO" id="GO:0016747">
    <property type="term" value="F:acyltransferase activity, transferring groups other than amino-acyl groups"/>
    <property type="evidence" value="ECO:0007669"/>
    <property type="project" value="InterPro"/>
</dbReference>
<dbReference type="PaxDb" id="195103-CPF_0905"/>
<evidence type="ECO:0000259" key="1">
    <source>
        <dbReference type="PROSITE" id="PS51186"/>
    </source>
</evidence>
<dbReference type="Pfam" id="PF00583">
    <property type="entry name" value="Acetyltransf_1"/>
    <property type="match status" value="1"/>
</dbReference>
<evidence type="ECO:0000313" key="3">
    <source>
        <dbReference type="Proteomes" id="UP000001823"/>
    </source>
</evidence>
<feature type="domain" description="N-acetyltransferase" evidence="1">
    <location>
        <begin position="1"/>
        <end position="142"/>
    </location>
</feature>
<evidence type="ECO:0000313" key="2">
    <source>
        <dbReference type="EMBL" id="ABG83812.1"/>
    </source>
</evidence>
<name>A0A0H2YS68_CLOP1</name>
<dbReference type="InterPro" id="IPR016181">
    <property type="entry name" value="Acyl_CoA_acyltransferase"/>
</dbReference>
<reference evidence="2 3" key="1">
    <citation type="journal article" date="2006" name="Genome Res.">
        <title>Skewed genomic variability in strains of the toxigenic bacterial pathogen, Clostridium perfringens.</title>
        <authorList>
            <person name="Myers G.S."/>
            <person name="Rasko D.A."/>
            <person name="Cheung J.K."/>
            <person name="Ravel J."/>
            <person name="Seshadri R."/>
            <person name="Deboy R.T."/>
            <person name="Ren Q."/>
            <person name="Varga J."/>
            <person name="Awad M.M."/>
            <person name="Brinkac L.M."/>
            <person name="Daugherty S.C."/>
            <person name="Haft D.H."/>
            <person name="Dodson R.J."/>
            <person name="Madupu R."/>
            <person name="Nelson W.C."/>
            <person name="Rosovitz M.J."/>
            <person name="Sullivan S.A."/>
            <person name="Khouri H."/>
            <person name="Dimitrov G.I."/>
            <person name="Watkins K.L."/>
            <person name="Mulligan S."/>
            <person name="Benton J."/>
            <person name="Radune D."/>
            <person name="Fisher D.J."/>
            <person name="Atkins H.S."/>
            <person name="Hiscox T."/>
            <person name="Jost B.H."/>
            <person name="Billington S.J."/>
            <person name="Songer J.G."/>
            <person name="McClane B.A."/>
            <person name="Titball R.W."/>
            <person name="Rood J.I."/>
            <person name="Melville S.B."/>
            <person name="Paulsen I.T."/>
        </authorList>
    </citation>
    <scope>NUCLEOTIDE SEQUENCE [LARGE SCALE GENOMIC DNA]</scope>
    <source>
        <strain evidence="3">ATCC 13124 / DSM 756 / JCM 1290 / NCIMB 6125 / NCTC 8237 / S 107 / Type A</strain>
    </source>
</reference>
<sequence length="181" mass="21895">MNLKRINSNDNCFNKAMEIYNGSFPIFERRTMDDQIKALDDTNYHFEVIYDKEEIVGILLYWDMGRYKYIEHFAIDSKLRGKNYGSRVLKEFCDHNKNVILEIDPPIDEISIKRLNFYLKLGFKLQDFDYTHPSYRKGCKRHSLKIMTFNHNMPKEDYDTFNILLKRDVMKYSEFKDRLNN</sequence>
<keyword evidence="3" id="KW-1185">Reference proteome</keyword>
<accession>A0A0H2YS68</accession>
<dbReference type="EMBL" id="CP000246">
    <property type="protein sequence ID" value="ABG83812.1"/>
    <property type="molecule type" value="Genomic_DNA"/>
</dbReference>
<organism evidence="2 3">
    <name type="scientific">Clostridium perfringens (strain ATCC 13124 / DSM 756 / JCM 1290 / NCIMB 6125 / NCTC 8237 / Type A)</name>
    <dbReference type="NCBI Taxonomy" id="195103"/>
    <lineage>
        <taxon>Bacteria</taxon>
        <taxon>Bacillati</taxon>
        <taxon>Bacillota</taxon>
        <taxon>Clostridia</taxon>
        <taxon>Eubacteriales</taxon>
        <taxon>Clostridiaceae</taxon>
        <taxon>Clostridium</taxon>
    </lineage>
</organism>
<dbReference type="HOGENOM" id="CLU_105077_1_1_9"/>
<protein>
    <submittedName>
        <fullName evidence="2">Acetyltransferase, GNAT family</fullName>
    </submittedName>
</protein>
<proteinExistence type="predicted"/>
<dbReference type="Gene3D" id="3.40.630.30">
    <property type="match status" value="1"/>
</dbReference>